<reference evidence="2" key="2">
    <citation type="submission" date="2023-06" db="EMBL/GenBank/DDBJ databases">
        <authorList>
            <person name="Ma L."/>
            <person name="Liu K.-W."/>
            <person name="Li Z."/>
            <person name="Hsiao Y.-Y."/>
            <person name="Qi Y."/>
            <person name="Fu T."/>
            <person name="Tang G."/>
            <person name="Zhang D."/>
            <person name="Sun W.-H."/>
            <person name="Liu D.-K."/>
            <person name="Li Y."/>
            <person name="Chen G.-Z."/>
            <person name="Liu X.-D."/>
            <person name="Liao X.-Y."/>
            <person name="Jiang Y.-T."/>
            <person name="Yu X."/>
            <person name="Hao Y."/>
            <person name="Huang J."/>
            <person name="Zhao X.-W."/>
            <person name="Ke S."/>
            <person name="Chen Y.-Y."/>
            <person name="Wu W.-L."/>
            <person name="Hsu J.-L."/>
            <person name="Lin Y.-F."/>
            <person name="Huang M.-D."/>
            <person name="Li C.-Y."/>
            <person name="Huang L."/>
            <person name="Wang Z.-W."/>
            <person name="Zhao X."/>
            <person name="Zhong W.-Y."/>
            <person name="Peng D.-H."/>
            <person name="Ahmad S."/>
            <person name="Lan S."/>
            <person name="Zhang J.-S."/>
            <person name="Tsai W.-C."/>
            <person name="Van De Peer Y."/>
            <person name="Liu Z.-J."/>
        </authorList>
    </citation>
    <scope>NUCLEOTIDE SEQUENCE</scope>
    <source>
        <strain evidence="2">SCP</strain>
        <tissue evidence="2">Leaves</tissue>
    </source>
</reference>
<keyword evidence="3" id="KW-1185">Reference proteome</keyword>
<feature type="region of interest" description="Disordered" evidence="1">
    <location>
        <begin position="23"/>
        <end position="54"/>
    </location>
</feature>
<proteinExistence type="predicted"/>
<name>A0AAV9BY00_ACOGR</name>
<sequence length="54" mass="5967">MECAPDKTTISLWVNPFPANMDVRRSADAKGGGRLERTSRAFEESPSRRPDGMA</sequence>
<evidence type="ECO:0000313" key="2">
    <source>
        <dbReference type="EMBL" id="KAK1281071.1"/>
    </source>
</evidence>
<dbReference type="AlphaFoldDB" id="A0AAV9BY00"/>
<reference evidence="2" key="1">
    <citation type="journal article" date="2023" name="Nat. Commun.">
        <title>Diploid and tetraploid genomes of Acorus and the evolution of monocots.</title>
        <authorList>
            <person name="Ma L."/>
            <person name="Liu K.W."/>
            <person name="Li Z."/>
            <person name="Hsiao Y.Y."/>
            <person name="Qi Y."/>
            <person name="Fu T."/>
            <person name="Tang G.D."/>
            <person name="Zhang D."/>
            <person name="Sun W.H."/>
            <person name="Liu D.K."/>
            <person name="Li Y."/>
            <person name="Chen G.Z."/>
            <person name="Liu X.D."/>
            <person name="Liao X.Y."/>
            <person name="Jiang Y.T."/>
            <person name="Yu X."/>
            <person name="Hao Y."/>
            <person name="Huang J."/>
            <person name="Zhao X.W."/>
            <person name="Ke S."/>
            <person name="Chen Y.Y."/>
            <person name="Wu W.L."/>
            <person name="Hsu J.L."/>
            <person name="Lin Y.F."/>
            <person name="Huang M.D."/>
            <person name="Li C.Y."/>
            <person name="Huang L."/>
            <person name="Wang Z.W."/>
            <person name="Zhao X."/>
            <person name="Zhong W.Y."/>
            <person name="Peng D.H."/>
            <person name="Ahmad S."/>
            <person name="Lan S."/>
            <person name="Zhang J.S."/>
            <person name="Tsai W.C."/>
            <person name="Van de Peer Y."/>
            <person name="Liu Z.J."/>
        </authorList>
    </citation>
    <scope>NUCLEOTIDE SEQUENCE</scope>
    <source>
        <strain evidence="2">SCP</strain>
    </source>
</reference>
<evidence type="ECO:0000256" key="1">
    <source>
        <dbReference type="SAM" id="MobiDB-lite"/>
    </source>
</evidence>
<comment type="caution">
    <text evidence="2">The sequence shown here is derived from an EMBL/GenBank/DDBJ whole genome shotgun (WGS) entry which is preliminary data.</text>
</comment>
<organism evidence="2 3">
    <name type="scientific">Acorus gramineus</name>
    <name type="common">Dwarf sweet flag</name>
    <dbReference type="NCBI Taxonomy" id="55184"/>
    <lineage>
        <taxon>Eukaryota</taxon>
        <taxon>Viridiplantae</taxon>
        <taxon>Streptophyta</taxon>
        <taxon>Embryophyta</taxon>
        <taxon>Tracheophyta</taxon>
        <taxon>Spermatophyta</taxon>
        <taxon>Magnoliopsida</taxon>
        <taxon>Liliopsida</taxon>
        <taxon>Acoraceae</taxon>
        <taxon>Acorus</taxon>
    </lineage>
</organism>
<evidence type="ECO:0000313" key="3">
    <source>
        <dbReference type="Proteomes" id="UP001179952"/>
    </source>
</evidence>
<gene>
    <name evidence="2" type="ORF">QJS04_geneDACA002756</name>
</gene>
<accession>A0AAV9BY00</accession>
<dbReference type="EMBL" id="JAUJYN010000001">
    <property type="protein sequence ID" value="KAK1281071.1"/>
    <property type="molecule type" value="Genomic_DNA"/>
</dbReference>
<dbReference type="Proteomes" id="UP001179952">
    <property type="component" value="Unassembled WGS sequence"/>
</dbReference>
<protein>
    <submittedName>
        <fullName evidence="2">Uncharacterized protein</fullName>
    </submittedName>
</protein>